<dbReference type="AlphaFoldDB" id="A0A6G9AJE6"/>
<evidence type="ECO:0000313" key="4">
    <source>
        <dbReference type="Proteomes" id="UP000501802"/>
    </source>
</evidence>
<feature type="coiled-coil region" evidence="1">
    <location>
        <begin position="181"/>
        <end position="208"/>
    </location>
</feature>
<protein>
    <submittedName>
        <fullName evidence="3">Histidine kinase</fullName>
    </submittedName>
</protein>
<name>A0A6G9AJE6_9BACT</name>
<dbReference type="SUPFAM" id="SSF55781">
    <property type="entry name" value="GAF domain-like"/>
    <property type="match status" value="1"/>
</dbReference>
<keyword evidence="1" id="KW-0175">Coiled coil</keyword>
<evidence type="ECO:0000259" key="2">
    <source>
        <dbReference type="SMART" id="SM00065"/>
    </source>
</evidence>
<feature type="domain" description="GAF" evidence="2">
    <location>
        <begin position="42"/>
        <end position="189"/>
    </location>
</feature>
<dbReference type="GO" id="GO:0000155">
    <property type="term" value="F:phosphorelay sensor kinase activity"/>
    <property type="evidence" value="ECO:0007669"/>
    <property type="project" value="InterPro"/>
</dbReference>
<dbReference type="EMBL" id="CP050063">
    <property type="protein sequence ID" value="QIP12464.1"/>
    <property type="molecule type" value="Genomic_DNA"/>
</dbReference>
<dbReference type="InterPro" id="IPR010559">
    <property type="entry name" value="Sig_transdc_His_kin_internal"/>
</dbReference>
<keyword evidence="3" id="KW-0418">Kinase</keyword>
<keyword evidence="3" id="KW-0808">Transferase</keyword>
<gene>
    <name evidence="3" type="ORF">G8759_07415</name>
</gene>
<sequence>MSRVASNEKIRQSINHRQSLKNELEAERIINAFAMSLLEQTTVEDVLWDVAKNCIARLNFVDCVIYQLDKERNVLVQQAAHGPKSMPMNVILQPIEIPLGSGIVGAVAESGRAELIGDTSLDKRYIADDAVRYSEITVPIWVNGQVWGVLDAEHPQKNFFMPRHLKILSTVAALCAQKIKQADVEQAYRQAERQLMETKKRVAETKLMALRMQMNPHFIFNSLNSINKFILQNDVDRASDLLTKFSRLIRQVLANSKTEWVSLRNELKVLQIYVELEQLRCDNKFEVKLNVSDDLDQDVLHVPLLITQPYVENAIWHGLLPMKEGVPLLQIDCCKHNNQLVIDIQDNGIGREASGRLRTNSLNAHKSHGITITEERLNLVNEMYGADACITITDQYKAGGAPAGTHVRFTQKLLNQ</sequence>
<evidence type="ECO:0000256" key="1">
    <source>
        <dbReference type="SAM" id="Coils"/>
    </source>
</evidence>
<dbReference type="SUPFAM" id="SSF55874">
    <property type="entry name" value="ATPase domain of HSP90 chaperone/DNA topoisomerase II/histidine kinase"/>
    <property type="match status" value="1"/>
</dbReference>
<dbReference type="Proteomes" id="UP000501802">
    <property type="component" value="Chromosome"/>
</dbReference>
<dbReference type="Gene3D" id="3.30.565.10">
    <property type="entry name" value="Histidine kinase-like ATPase, C-terminal domain"/>
    <property type="match status" value="1"/>
</dbReference>
<dbReference type="Pfam" id="PF13185">
    <property type="entry name" value="GAF_2"/>
    <property type="match status" value="1"/>
</dbReference>
<reference evidence="3 4" key="1">
    <citation type="submission" date="2020-03" db="EMBL/GenBank/DDBJ databases">
        <authorList>
            <person name="Kim M.K."/>
        </authorList>
    </citation>
    <scope>NUCLEOTIDE SEQUENCE [LARGE SCALE GENOMIC DNA]</scope>
    <source>
        <strain evidence="3 4">BT328</strain>
    </source>
</reference>
<dbReference type="Pfam" id="PF06580">
    <property type="entry name" value="His_kinase"/>
    <property type="match status" value="1"/>
</dbReference>
<dbReference type="InterPro" id="IPR029016">
    <property type="entry name" value="GAF-like_dom_sf"/>
</dbReference>
<dbReference type="Gene3D" id="3.30.450.40">
    <property type="match status" value="1"/>
</dbReference>
<evidence type="ECO:0000313" key="3">
    <source>
        <dbReference type="EMBL" id="QIP12464.1"/>
    </source>
</evidence>
<organism evidence="3 4">
    <name type="scientific">Spirosoma aureum</name>
    <dbReference type="NCBI Taxonomy" id="2692134"/>
    <lineage>
        <taxon>Bacteria</taxon>
        <taxon>Pseudomonadati</taxon>
        <taxon>Bacteroidota</taxon>
        <taxon>Cytophagia</taxon>
        <taxon>Cytophagales</taxon>
        <taxon>Cytophagaceae</taxon>
        <taxon>Spirosoma</taxon>
    </lineage>
</organism>
<keyword evidence="4" id="KW-1185">Reference proteome</keyword>
<dbReference type="InterPro" id="IPR050640">
    <property type="entry name" value="Bact_2-comp_sensor_kinase"/>
</dbReference>
<dbReference type="PANTHER" id="PTHR34220:SF7">
    <property type="entry name" value="SENSOR HISTIDINE KINASE YPDA"/>
    <property type="match status" value="1"/>
</dbReference>
<dbReference type="InterPro" id="IPR036890">
    <property type="entry name" value="HATPase_C_sf"/>
</dbReference>
<accession>A0A6G9AJE6</accession>
<proteinExistence type="predicted"/>
<dbReference type="InterPro" id="IPR003018">
    <property type="entry name" value="GAF"/>
</dbReference>
<dbReference type="KEGG" id="spib:G8759_07415"/>
<dbReference type="SMART" id="SM00065">
    <property type="entry name" value="GAF"/>
    <property type="match status" value="1"/>
</dbReference>
<dbReference type="PANTHER" id="PTHR34220">
    <property type="entry name" value="SENSOR HISTIDINE KINASE YPDA"/>
    <property type="match status" value="1"/>
</dbReference>
<dbReference type="GO" id="GO:0016020">
    <property type="term" value="C:membrane"/>
    <property type="evidence" value="ECO:0007669"/>
    <property type="project" value="InterPro"/>
</dbReference>